<accession>A0ABU9FZN0</accession>
<dbReference type="EMBL" id="JBANDX010000379">
    <property type="protein sequence ID" value="MEL0611480.1"/>
    <property type="molecule type" value="Genomic_DNA"/>
</dbReference>
<gene>
    <name evidence="1" type="ORF">V8Z71_24930</name>
</gene>
<sequence>KDVNHVHAHFCQHTTAHAIVAAKLLNITCSFVALGHDVYEFAYDIEHMITSSDFVVAGCKDMLTDFNHM</sequence>
<comment type="caution">
    <text evidence="1">The sequence shown here is derived from an EMBL/GenBank/DDBJ whole genome shotgun (WGS) entry which is preliminary data.</text>
</comment>
<organism evidence="1 2">
    <name type="scientific">Vibrio echinoideorum</name>
    <dbReference type="NCBI Taxonomy" id="2100116"/>
    <lineage>
        <taxon>Bacteria</taxon>
        <taxon>Pseudomonadati</taxon>
        <taxon>Pseudomonadota</taxon>
        <taxon>Gammaproteobacteria</taxon>
        <taxon>Vibrionales</taxon>
        <taxon>Vibrionaceae</taxon>
        <taxon>Vibrio</taxon>
    </lineage>
</organism>
<feature type="non-terminal residue" evidence="1">
    <location>
        <position position="69"/>
    </location>
</feature>
<dbReference type="Proteomes" id="UP001377160">
    <property type="component" value="Unassembled WGS sequence"/>
</dbReference>
<name>A0ABU9FZN0_9VIBR</name>
<keyword evidence="2" id="KW-1185">Reference proteome</keyword>
<evidence type="ECO:0000313" key="1">
    <source>
        <dbReference type="EMBL" id="MEL0611480.1"/>
    </source>
</evidence>
<feature type="non-terminal residue" evidence="1">
    <location>
        <position position="1"/>
    </location>
</feature>
<protein>
    <submittedName>
        <fullName evidence="1">Colanic acid biosynthesis glycosyltransferase WcaL</fullName>
    </submittedName>
</protein>
<proteinExistence type="predicted"/>
<reference evidence="1 2" key="1">
    <citation type="submission" date="2024-02" db="EMBL/GenBank/DDBJ databases">
        <title>Bacteria isolated from the canopy kelp, Nereocystis luetkeana.</title>
        <authorList>
            <person name="Pfister C.A."/>
            <person name="Younker I.T."/>
            <person name="Light S.H."/>
        </authorList>
    </citation>
    <scope>NUCLEOTIDE SEQUENCE [LARGE SCALE GENOMIC DNA]</scope>
    <source>
        <strain evidence="1 2">TI.1.15</strain>
    </source>
</reference>
<evidence type="ECO:0000313" key="2">
    <source>
        <dbReference type="Proteomes" id="UP001377160"/>
    </source>
</evidence>